<sequence>MCSSKGKSCPAVDMPQQIAQINGRPVLQPGGNRVPSLERRNSLKKVSPKSPPTPLPLPSSRAVISTRSNNTKYSSMDTPISPKTKSPRPPAVKRGNDPNGLNSSADKTLLTPRATPKLATLVRKKSKKSSNGGTVGATVAAVASPAIESSTLNYSSSLIVEAPGSIAAARREQVTLIQAQRKMRIAHYGRTKSGKLEEKIVPLDSPNASAINSTGTGREKRCSFITPNSDPLYVTYHDEEWGVPVHDDKLLFELLVLSGAQVGTDWTSILKKRQDFKDAFSGFDPEIAANFSEKQMILISTDYEIDISRVRGTVDNANRILEIKKSFGSLDKYLWGFVNHKPISTQYKACQKIPVKTSKSESISKDMVRRGFRLRMMVLRCVRWTTATTITNITILSSVSLGLSFSILDQ</sequence>
<dbReference type="SUPFAM" id="SSF48150">
    <property type="entry name" value="DNA-glycosylase"/>
    <property type="match status" value="1"/>
</dbReference>
<organism evidence="3 4">
    <name type="scientific">Stephania japonica</name>
    <dbReference type="NCBI Taxonomy" id="461633"/>
    <lineage>
        <taxon>Eukaryota</taxon>
        <taxon>Viridiplantae</taxon>
        <taxon>Streptophyta</taxon>
        <taxon>Embryophyta</taxon>
        <taxon>Tracheophyta</taxon>
        <taxon>Spermatophyta</taxon>
        <taxon>Magnoliopsida</taxon>
        <taxon>Ranunculales</taxon>
        <taxon>Menispermaceae</taxon>
        <taxon>Menispermoideae</taxon>
        <taxon>Cissampelideae</taxon>
        <taxon>Stephania</taxon>
    </lineage>
</organism>
<accession>A0AAP0PQ18</accession>
<gene>
    <name evidence="3" type="ORF">Sjap_000053</name>
</gene>
<dbReference type="GO" id="GO:0008725">
    <property type="term" value="F:DNA-3-methyladenine glycosylase activity"/>
    <property type="evidence" value="ECO:0007669"/>
    <property type="project" value="InterPro"/>
</dbReference>
<dbReference type="Pfam" id="PF03352">
    <property type="entry name" value="Adenine_glyco"/>
    <property type="match status" value="1"/>
</dbReference>
<dbReference type="GO" id="GO:0046872">
    <property type="term" value="F:metal ion binding"/>
    <property type="evidence" value="ECO:0007669"/>
    <property type="project" value="UniProtKB-KW"/>
</dbReference>
<dbReference type="InterPro" id="IPR005019">
    <property type="entry name" value="Adenine_glyco"/>
</dbReference>
<dbReference type="Gene3D" id="1.10.340.30">
    <property type="entry name" value="Hypothetical protein, domain 2"/>
    <property type="match status" value="1"/>
</dbReference>
<dbReference type="EMBL" id="JBBNAE010000001">
    <property type="protein sequence ID" value="KAK9152573.1"/>
    <property type="molecule type" value="Genomic_DNA"/>
</dbReference>
<comment type="caution">
    <text evidence="3">The sequence shown here is derived from an EMBL/GenBank/DDBJ whole genome shotgun (WGS) entry which is preliminary data.</text>
</comment>
<dbReference type="InterPro" id="IPR011257">
    <property type="entry name" value="DNA_glycosylase"/>
</dbReference>
<dbReference type="PANTHER" id="PTHR31116">
    <property type="entry name" value="OS04G0501200 PROTEIN"/>
    <property type="match status" value="1"/>
</dbReference>
<keyword evidence="4" id="KW-1185">Reference proteome</keyword>
<evidence type="ECO:0008006" key="5">
    <source>
        <dbReference type="Google" id="ProtNLM"/>
    </source>
</evidence>
<dbReference type="GO" id="GO:0006284">
    <property type="term" value="P:base-excision repair"/>
    <property type="evidence" value="ECO:0007669"/>
    <property type="project" value="InterPro"/>
</dbReference>
<dbReference type="Proteomes" id="UP001417504">
    <property type="component" value="Unassembled WGS sequence"/>
</dbReference>
<feature type="region of interest" description="Disordered" evidence="2">
    <location>
        <begin position="1"/>
        <end position="134"/>
    </location>
</feature>
<proteinExistence type="predicted"/>
<feature type="binding site" evidence="1">
    <location>
        <position position="222"/>
    </location>
    <ligand>
        <name>Zn(2+)</name>
        <dbReference type="ChEBI" id="CHEBI:29105"/>
    </ligand>
</feature>
<evidence type="ECO:0000256" key="2">
    <source>
        <dbReference type="SAM" id="MobiDB-lite"/>
    </source>
</evidence>
<dbReference type="AlphaFoldDB" id="A0AAP0PQ18"/>
<evidence type="ECO:0000256" key="1">
    <source>
        <dbReference type="PIRSR" id="PIRSR605019-1"/>
    </source>
</evidence>
<feature type="binding site" evidence="1">
    <location>
        <position position="237"/>
    </location>
    <ligand>
        <name>Zn(2+)</name>
        <dbReference type="ChEBI" id="CHEBI:29105"/>
    </ligand>
</feature>
<name>A0AAP0PQ18_9MAGN</name>
<reference evidence="3 4" key="1">
    <citation type="submission" date="2024-01" db="EMBL/GenBank/DDBJ databases">
        <title>Genome assemblies of Stephania.</title>
        <authorList>
            <person name="Yang L."/>
        </authorList>
    </citation>
    <scope>NUCLEOTIDE SEQUENCE [LARGE SCALE GENOMIC DNA]</scope>
    <source>
        <strain evidence="3">QJT</strain>
        <tissue evidence="3">Leaf</tissue>
    </source>
</reference>
<evidence type="ECO:0000313" key="3">
    <source>
        <dbReference type="EMBL" id="KAK9152573.1"/>
    </source>
</evidence>
<dbReference type="PANTHER" id="PTHR31116:SF4">
    <property type="entry name" value="DNA GLYCOSYLASE SUPERFAMILY PROTEIN"/>
    <property type="match status" value="1"/>
</dbReference>
<feature type="compositionally biased region" description="Polar residues" evidence="2">
    <location>
        <begin position="62"/>
        <end position="84"/>
    </location>
</feature>
<keyword evidence="1" id="KW-0479">Metal-binding</keyword>
<protein>
    <recommendedName>
        <fullName evidence="5">DNA-3-methyladenine glycosylase I</fullName>
    </recommendedName>
</protein>
<evidence type="ECO:0000313" key="4">
    <source>
        <dbReference type="Proteomes" id="UP001417504"/>
    </source>
</evidence>
<keyword evidence="1" id="KW-0862">Zinc</keyword>